<protein>
    <submittedName>
        <fullName evidence="1">Uncharacterized protein</fullName>
    </submittedName>
</protein>
<dbReference type="AlphaFoldDB" id="A0A6C0K6T1"/>
<dbReference type="EMBL" id="MN740810">
    <property type="protein sequence ID" value="QHU12871.1"/>
    <property type="molecule type" value="Genomic_DNA"/>
</dbReference>
<evidence type="ECO:0000313" key="1">
    <source>
        <dbReference type="EMBL" id="QHU12871.1"/>
    </source>
</evidence>
<sequence length="166" mass="17825">MSYTPGTKLSHTDVSCRATVLTGDNVMVTAGLGYGQMMKLADWLILADGAKIQEEFIPLPTASAPLPVAAPPPAIGCKFRWTLDANTYRVAIMTAKSLLQVKSVTDGASEFHPTTCRECTPCKELAMIPPAPWARRPLKQTVFADEAAWRASLPVGGSVEITPPRV</sequence>
<reference evidence="1" key="1">
    <citation type="journal article" date="2020" name="Nature">
        <title>Giant virus diversity and host interactions through global metagenomics.</title>
        <authorList>
            <person name="Schulz F."/>
            <person name="Roux S."/>
            <person name="Paez-Espino D."/>
            <person name="Jungbluth S."/>
            <person name="Walsh D.A."/>
            <person name="Denef V.J."/>
            <person name="McMahon K.D."/>
            <person name="Konstantinidis K.T."/>
            <person name="Eloe-Fadrosh E.A."/>
            <person name="Kyrpides N.C."/>
            <person name="Woyke T."/>
        </authorList>
    </citation>
    <scope>NUCLEOTIDE SEQUENCE</scope>
    <source>
        <strain evidence="1">GVMAG-S-1101172-89</strain>
    </source>
</reference>
<name>A0A6C0K6T1_9ZZZZ</name>
<organism evidence="1">
    <name type="scientific">viral metagenome</name>
    <dbReference type="NCBI Taxonomy" id="1070528"/>
    <lineage>
        <taxon>unclassified sequences</taxon>
        <taxon>metagenomes</taxon>
        <taxon>organismal metagenomes</taxon>
    </lineage>
</organism>
<accession>A0A6C0K6T1</accession>
<proteinExistence type="predicted"/>